<evidence type="ECO:0000259" key="6">
    <source>
        <dbReference type="Pfam" id="PF12705"/>
    </source>
</evidence>
<accession>A0ABV3Y128</accession>
<protein>
    <submittedName>
        <fullName evidence="7">PD-(D/E)XK nuclease family protein</fullName>
    </submittedName>
</protein>
<keyword evidence="5" id="KW-0234">DNA repair</keyword>
<dbReference type="SUPFAM" id="SSF52540">
    <property type="entry name" value="P-loop containing nucleoside triphosphate hydrolases"/>
    <property type="match status" value="1"/>
</dbReference>
<dbReference type="InterPro" id="IPR027417">
    <property type="entry name" value="P-loop_NTPase"/>
</dbReference>
<evidence type="ECO:0000256" key="1">
    <source>
        <dbReference type="ARBA" id="ARBA00022722"/>
    </source>
</evidence>
<evidence type="ECO:0000313" key="7">
    <source>
        <dbReference type="EMBL" id="MEX6428263.1"/>
    </source>
</evidence>
<evidence type="ECO:0000313" key="8">
    <source>
        <dbReference type="Proteomes" id="UP001560267"/>
    </source>
</evidence>
<dbReference type="InterPro" id="IPR011604">
    <property type="entry name" value="PDDEXK-like_dom_sf"/>
</dbReference>
<reference evidence="7 8" key="1">
    <citation type="submission" date="2024-07" db="EMBL/GenBank/DDBJ databases">
        <title>Draft Genome Sequence of Ferrimicrobium acidiphilum Strain YE2023, Isolated from a Pulp of Bioleach Reactor.</title>
        <authorList>
            <person name="Elkina Y.A."/>
            <person name="Bulaeva A.G."/>
            <person name="Beletsky A.V."/>
            <person name="Mardanov A.V."/>
        </authorList>
    </citation>
    <scope>NUCLEOTIDE SEQUENCE [LARGE SCALE GENOMIC DNA]</scope>
    <source>
        <strain evidence="7 8">YE2023</strain>
    </source>
</reference>
<keyword evidence="4" id="KW-0378">Hydrolase</keyword>
<feature type="domain" description="PD-(D/E)XK endonuclease-like" evidence="6">
    <location>
        <begin position="536"/>
        <end position="780"/>
    </location>
</feature>
<keyword evidence="1" id="KW-0540">Nuclease</keyword>
<evidence type="ECO:0000256" key="5">
    <source>
        <dbReference type="ARBA" id="ARBA00023204"/>
    </source>
</evidence>
<comment type="caution">
    <text evidence="7">The sequence shown here is derived from an EMBL/GenBank/DDBJ whole genome shotgun (WGS) entry which is preliminary data.</text>
</comment>
<evidence type="ECO:0000256" key="2">
    <source>
        <dbReference type="ARBA" id="ARBA00022763"/>
    </source>
</evidence>
<keyword evidence="3" id="KW-0347">Helicase</keyword>
<sequence length="787" mass="86707">MSGATVEARRGPTISIVDQDDRGGVSTSTLVERAMLTDQPQPVSALIDDWLISSGTIGMPNHARISEAIVELDRFEVNPRTLTTVGYHGNRLGCLLESFQKWYREHSDRLSDTAPLPLEPWSLASADISISAPAELARLAGFASDNAKLTISRWRSPEFDPSVRRIIEQLTTEGFTLSGQFQWAPRPTVDANVHQFADPDEEVAWVLAELSNLVHHGDFATDEIVIYAPSEPSYQRALRHYSTSFGLPIYRHDKRRADVTNLGRHLMELVEFLEFGRVLGSAHRSRALANLVAQTGVPSHDVGRGELTSWFTRTMDHLVKRPGLSSQVTPLDLRLVADLTLELERSPTAGRENTTVTEFLGVVLQLLHLIDLDTASNTNGIRVADLGSQIHSYALVAVLGAVDGHFPSVLAENPVLPLAVRDRIEGLPTTAELVQMRRIGAIGALQAARRHLIVTTAKRIGSERTLPSLLLEELGLLATSAPPRFAVLPMERQPLVPAATPLGERLDQAVTIERSRIHESEPGEYTGQVGPLSARSLSPTQLEDLGQCPFRWFLKHHLRVHAPDEATNEPDPRLLGQLVHAVLERLTEQERSELDVLAIESMLQAHASPSLQEQTPNWRPIRAEIAKQLWAVINHPEFAPPGYFPRVELELRGDWYGIPVVGRIDRLDETGPEGHRIIDYKYSKSAPVGIQNAERRLVVDVQLSVYTQLVEQCVGHVVSAKYCLVKKAEFIKPPGSSKGDTPAIEASALIAERLRTGCLPVAPDGDRLACKYCDHAQACRIASANAG</sequence>
<dbReference type="RefSeq" id="WP_298385435.1">
    <property type="nucleotide sequence ID" value="NZ_JBFSHR010000001.1"/>
</dbReference>
<proteinExistence type="predicted"/>
<organism evidence="7 8">
    <name type="scientific">Ferrimicrobium acidiphilum</name>
    <dbReference type="NCBI Taxonomy" id="121039"/>
    <lineage>
        <taxon>Bacteria</taxon>
        <taxon>Bacillati</taxon>
        <taxon>Actinomycetota</taxon>
        <taxon>Acidimicrobiia</taxon>
        <taxon>Acidimicrobiales</taxon>
        <taxon>Acidimicrobiaceae</taxon>
        <taxon>Ferrimicrobium</taxon>
    </lineage>
</organism>
<keyword evidence="3" id="KW-0547">Nucleotide-binding</keyword>
<evidence type="ECO:0000256" key="4">
    <source>
        <dbReference type="ARBA" id="ARBA00022839"/>
    </source>
</evidence>
<name>A0ABV3Y128_9ACTN</name>
<keyword evidence="4" id="KW-0269">Exonuclease</keyword>
<dbReference type="Gene3D" id="3.90.320.10">
    <property type="match status" value="1"/>
</dbReference>
<keyword evidence="3" id="KW-0067">ATP-binding</keyword>
<dbReference type="InterPro" id="IPR038726">
    <property type="entry name" value="PDDEXK_AddAB-type"/>
</dbReference>
<dbReference type="Pfam" id="PF12705">
    <property type="entry name" value="PDDEXK_1"/>
    <property type="match status" value="1"/>
</dbReference>
<evidence type="ECO:0000256" key="3">
    <source>
        <dbReference type="ARBA" id="ARBA00022806"/>
    </source>
</evidence>
<keyword evidence="8" id="KW-1185">Reference proteome</keyword>
<gene>
    <name evidence="7" type="ORF">AB6A68_00170</name>
</gene>
<dbReference type="Proteomes" id="UP001560267">
    <property type="component" value="Unassembled WGS sequence"/>
</dbReference>
<dbReference type="EMBL" id="JBFSHR010000001">
    <property type="protein sequence ID" value="MEX6428263.1"/>
    <property type="molecule type" value="Genomic_DNA"/>
</dbReference>
<keyword evidence="2" id="KW-0227">DNA damage</keyword>